<dbReference type="Proteomes" id="UP001324993">
    <property type="component" value="Chromosome"/>
</dbReference>
<gene>
    <name evidence="1" type="ORF">SH580_20525</name>
</gene>
<keyword evidence="2" id="KW-1185">Reference proteome</keyword>
<dbReference type="InterPro" id="IPR029058">
    <property type="entry name" value="AB_hydrolase_fold"/>
</dbReference>
<evidence type="ECO:0000313" key="2">
    <source>
        <dbReference type="Proteomes" id="UP001324993"/>
    </source>
</evidence>
<reference evidence="1 2" key="1">
    <citation type="submission" date="2023-11" db="EMBL/GenBank/DDBJ databases">
        <title>Coraliomargarita sp. nov., isolated from marine algae.</title>
        <authorList>
            <person name="Lee J.K."/>
            <person name="Baek J.H."/>
            <person name="Kim J.M."/>
            <person name="Choi D.G."/>
            <person name="Jeon C.O."/>
        </authorList>
    </citation>
    <scope>NUCLEOTIDE SEQUENCE [LARGE SCALE GENOMIC DNA]</scope>
    <source>
        <strain evidence="1 2">J2-16</strain>
    </source>
</reference>
<sequence>MLDTLCSRLCAKGATPIEWEGFNGYALNFKERVLRVVLPRMMASGSPWFWRPEFFGAFAQTDQMLLERGWVLVFLDLPDHYGCPHAVELFAAMHLFVTQSLGLSERMAVVALSRAGLSAYNFASRYPEKVCALYADNPVCDFRSWPGGIGVGPGSENDWRNLLKVYDLSHAEALAYADQPLSLEVLRPIVDAKIPILHVCGDRDEIVPYQENSLGLGQNVQQLGGDYQVIMIPGGKHHPHGLPDPTPIVAFLEASIPCH</sequence>
<proteinExistence type="predicted"/>
<dbReference type="RefSeq" id="WP_319832685.1">
    <property type="nucleotide sequence ID" value="NZ_CP138858.1"/>
</dbReference>
<dbReference type="Gene3D" id="3.40.50.1820">
    <property type="entry name" value="alpha/beta hydrolase"/>
    <property type="match status" value="1"/>
</dbReference>
<evidence type="ECO:0008006" key="3">
    <source>
        <dbReference type="Google" id="ProtNLM"/>
    </source>
</evidence>
<name>A0ABZ0RK19_9BACT</name>
<organism evidence="1 2">
    <name type="scientific">Coraliomargarita algicola</name>
    <dbReference type="NCBI Taxonomy" id="3092156"/>
    <lineage>
        <taxon>Bacteria</taxon>
        <taxon>Pseudomonadati</taxon>
        <taxon>Verrucomicrobiota</taxon>
        <taxon>Opitutia</taxon>
        <taxon>Puniceicoccales</taxon>
        <taxon>Coraliomargaritaceae</taxon>
        <taxon>Coraliomargarita</taxon>
    </lineage>
</organism>
<dbReference type="EMBL" id="CP138858">
    <property type="protein sequence ID" value="WPJ95808.1"/>
    <property type="molecule type" value="Genomic_DNA"/>
</dbReference>
<dbReference type="SUPFAM" id="SSF53474">
    <property type="entry name" value="alpha/beta-Hydrolases"/>
    <property type="match status" value="1"/>
</dbReference>
<accession>A0ABZ0RK19</accession>
<protein>
    <recommendedName>
        <fullName evidence="3">Alpha/beta hydrolase</fullName>
    </recommendedName>
</protein>
<evidence type="ECO:0000313" key="1">
    <source>
        <dbReference type="EMBL" id="WPJ95808.1"/>
    </source>
</evidence>